<accession>A0ABP4DUF8</accession>
<organism evidence="3 4">
    <name type="scientific">Kitasatospora arboriphila</name>
    <dbReference type="NCBI Taxonomy" id="258052"/>
    <lineage>
        <taxon>Bacteria</taxon>
        <taxon>Bacillati</taxon>
        <taxon>Actinomycetota</taxon>
        <taxon>Actinomycetes</taxon>
        <taxon>Kitasatosporales</taxon>
        <taxon>Streptomycetaceae</taxon>
        <taxon>Kitasatospora</taxon>
    </lineage>
</organism>
<evidence type="ECO:0000256" key="2">
    <source>
        <dbReference type="SAM" id="SignalP"/>
    </source>
</evidence>
<evidence type="ECO:0000313" key="4">
    <source>
        <dbReference type="Proteomes" id="UP001499987"/>
    </source>
</evidence>
<evidence type="ECO:0008006" key="5">
    <source>
        <dbReference type="Google" id="ProtNLM"/>
    </source>
</evidence>
<keyword evidence="4" id="KW-1185">Reference proteome</keyword>
<evidence type="ECO:0000313" key="3">
    <source>
        <dbReference type="EMBL" id="GAA1069174.1"/>
    </source>
</evidence>
<dbReference type="EMBL" id="BAAALD010000001">
    <property type="protein sequence ID" value="GAA1069174.1"/>
    <property type="molecule type" value="Genomic_DNA"/>
</dbReference>
<sequence>MVLKTARTGLLAALGAAAAVGAAAGPAAAAEQTAPAGLPRPTAQLQSPDTGQVVGGTTGALGYAVAPVKNLRLDPWAQSSADVLNNGVAVQPDNGVPAVGTAPLTSPLSAGGGPQSLPVVGPALGLLPG</sequence>
<name>A0ABP4DUF8_9ACTN</name>
<dbReference type="RefSeq" id="WP_344621363.1">
    <property type="nucleotide sequence ID" value="NZ_BAAALD010000001.1"/>
</dbReference>
<protein>
    <recommendedName>
        <fullName evidence="5">ATP-binding protein</fullName>
    </recommendedName>
</protein>
<feature type="region of interest" description="Disordered" evidence="1">
    <location>
        <begin position="28"/>
        <end position="52"/>
    </location>
</feature>
<dbReference type="PROSITE" id="PS51318">
    <property type="entry name" value="TAT"/>
    <property type="match status" value="1"/>
</dbReference>
<keyword evidence="2" id="KW-0732">Signal</keyword>
<gene>
    <name evidence="3" type="ORF">GCM10009663_00320</name>
</gene>
<dbReference type="Proteomes" id="UP001499987">
    <property type="component" value="Unassembled WGS sequence"/>
</dbReference>
<feature type="signal peptide" evidence="2">
    <location>
        <begin position="1"/>
        <end position="29"/>
    </location>
</feature>
<proteinExistence type="predicted"/>
<dbReference type="InterPro" id="IPR006311">
    <property type="entry name" value="TAT_signal"/>
</dbReference>
<comment type="caution">
    <text evidence="3">The sequence shown here is derived from an EMBL/GenBank/DDBJ whole genome shotgun (WGS) entry which is preliminary data.</text>
</comment>
<reference evidence="4" key="1">
    <citation type="journal article" date="2019" name="Int. J. Syst. Evol. Microbiol.">
        <title>The Global Catalogue of Microorganisms (GCM) 10K type strain sequencing project: providing services to taxonomists for standard genome sequencing and annotation.</title>
        <authorList>
            <consortium name="The Broad Institute Genomics Platform"/>
            <consortium name="The Broad Institute Genome Sequencing Center for Infectious Disease"/>
            <person name="Wu L."/>
            <person name="Ma J."/>
        </authorList>
    </citation>
    <scope>NUCLEOTIDE SEQUENCE [LARGE SCALE GENOMIC DNA]</scope>
    <source>
        <strain evidence="4">JCM 13002</strain>
    </source>
</reference>
<feature type="compositionally biased region" description="Low complexity" evidence="1">
    <location>
        <begin position="28"/>
        <end position="39"/>
    </location>
</feature>
<evidence type="ECO:0000256" key="1">
    <source>
        <dbReference type="SAM" id="MobiDB-lite"/>
    </source>
</evidence>
<feature type="chain" id="PRO_5046852029" description="ATP-binding protein" evidence="2">
    <location>
        <begin position="30"/>
        <end position="129"/>
    </location>
</feature>